<dbReference type="PANTHER" id="PTHR35368:SF1">
    <property type="entry name" value="HYDROPEROXIDE REDUCTASE"/>
    <property type="match status" value="1"/>
</dbReference>
<dbReference type="EMBL" id="DSJT01000005">
    <property type="protein sequence ID" value="HEF86991.1"/>
    <property type="molecule type" value="Genomic_DNA"/>
</dbReference>
<organism evidence="1">
    <name type="scientific">Thermosphaera aggregans</name>
    <dbReference type="NCBI Taxonomy" id="54254"/>
    <lineage>
        <taxon>Archaea</taxon>
        <taxon>Thermoproteota</taxon>
        <taxon>Thermoprotei</taxon>
        <taxon>Desulfurococcales</taxon>
        <taxon>Desulfurococcaceae</taxon>
        <taxon>Thermosphaera</taxon>
    </lineage>
</organism>
<dbReference type="InterPro" id="IPR003718">
    <property type="entry name" value="OsmC/Ohr_fam"/>
</dbReference>
<dbReference type="SUPFAM" id="SSF82784">
    <property type="entry name" value="OsmC-like"/>
    <property type="match status" value="1"/>
</dbReference>
<dbReference type="InterPro" id="IPR015946">
    <property type="entry name" value="KH_dom-like_a/b"/>
</dbReference>
<proteinExistence type="predicted"/>
<dbReference type="InterPro" id="IPR052924">
    <property type="entry name" value="OsmC/Ohr_hydroprdx_reductase"/>
</dbReference>
<dbReference type="Gene3D" id="3.30.300.20">
    <property type="match status" value="1"/>
</dbReference>
<protein>
    <submittedName>
        <fullName evidence="1">OsmC family peroxiredoxin</fullName>
    </submittedName>
</protein>
<evidence type="ECO:0000313" key="1">
    <source>
        <dbReference type="EMBL" id="HEF86991.1"/>
    </source>
</evidence>
<sequence length="143" mass="15812">MERMEIPKVEVKAFYHPGNSNVVLKARNILREASELPEFGGTGNEFTPLEYMLASLASCEAFMFSMFAKMLIKKVPQVEIGVEGEFSLGEGLKTLRIIYRVAGVEEDLAHAIINQVKASCPIYNTLKKACENISEEVVVNPSG</sequence>
<name>A0A7C2BK41_9CREN</name>
<dbReference type="InterPro" id="IPR036102">
    <property type="entry name" value="OsmC/Ohrsf"/>
</dbReference>
<dbReference type="Pfam" id="PF02566">
    <property type="entry name" value="OsmC"/>
    <property type="match status" value="1"/>
</dbReference>
<dbReference type="AlphaFoldDB" id="A0A7C2BK41"/>
<reference evidence="1" key="1">
    <citation type="journal article" date="2020" name="mSystems">
        <title>Genome- and Community-Level Interaction Insights into Carbon Utilization and Element Cycling Functions of Hydrothermarchaeota in Hydrothermal Sediment.</title>
        <authorList>
            <person name="Zhou Z."/>
            <person name="Liu Y."/>
            <person name="Xu W."/>
            <person name="Pan J."/>
            <person name="Luo Z.H."/>
            <person name="Li M."/>
        </authorList>
    </citation>
    <scope>NUCLEOTIDE SEQUENCE [LARGE SCALE GENOMIC DNA]</scope>
    <source>
        <strain evidence="1">SpSt-23</strain>
    </source>
</reference>
<gene>
    <name evidence="1" type="ORF">ENP55_01530</name>
</gene>
<dbReference type="PANTHER" id="PTHR35368">
    <property type="entry name" value="HYDROPEROXIDE REDUCTASE"/>
    <property type="match status" value="1"/>
</dbReference>
<accession>A0A7C2BK41</accession>
<comment type="caution">
    <text evidence="1">The sequence shown here is derived from an EMBL/GenBank/DDBJ whole genome shotgun (WGS) entry which is preliminary data.</text>
</comment>